<sequence>MEEKEKEQLIQIGREFLDENLLRIVISNPSDKQGVSKVKVRPLLLKGSLIFQAEELVGNQAFHKNFSVGECISYIVDLLDGMLRQMELESRKGQVRVLMSKKGSPSIKIKRQQKIAATSTVPQHNRQKSYILKEGTPVPFLVDLGVMTAEGKVIASRYDKFRQINRFLEFIEDILPRLDKSRENVIIDFGCGKSYLTFAMYYYLHELKGYLIRVIGLDLKQTVIDDCNRLGERYGYDKLKFYHGDIASYEGVDHVDMVVTLHACDTATDYALAKAVRWGASVILSVPCCQHELNKTIHQELMAPVFQYGLIRERMAALYTDALRAEILESQGYRTQILEFIDMEHTPKNILIRGVKQGGKKDNRREIQEIMEFLHGKLTLADLLIEEDKNQKVDGNF</sequence>
<dbReference type="InterPro" id="IPR029063">
    <property type="entry name" value="SAM-dependent_MTases_sf"/>
</dbReference>
<dbReference type="PANTHER" id="PTHR13369">
    <property type="match status" value="1"/>
</dbReference>
<gene>
    <name evidence="2" type="ORF">H171_1786</name>
</gene>
<keyword evidence="2" id="KW-0808">Transferase</keyword>
<dbReference type="CDD" id="cd02440">
    <property type="entry name" value="AdoMet_MTases"/>
    <property type="match status" value="1"/>
</dbReference>
<evidence type="ECO:0000259" key="1">
    <source>
        <dbReference type="Pfam" id="PF13679"/>
    </source>
</evidence>
<keyword evidence="2" id="KW-0489">Methyltransferase</keyword>
<reference evidence="2 3" key="1">
    <citation type="submission" date="2017-11" db="EMBL/GenBank/DDBJ databases">
        <title>Understudied soil microbes with underappreciated capabilities: Untangling the Clostridium saccharolyticum group.</title>
        <authorList>
            <person name="Leschine S."/>
        </authorList>
    </citation>
    <scope>NUCLEOTIDE SEQUENCE [LARGE SCALE GENOMIC DNA]</scope>
    <source>
        <strain evidence="2 3">18A</strain>
    </source>
</reference>
<dbReference type="RefSeq" id="WP_100307476.1">
    <property type="nucleotide sequence ID" value="NZ_PGET01000001.1"/>
</dbReference>
<evidence type="ECO:0000313" key="3">
    <source>
        <dbReference type="Proteomes" id="UP000231092"/>
    </source>
</evidence>
<protein>
    <submittedName>
        <fullName evidence="2">Methyltransferase family protein</fullName>
    </submittedName>
</protein>
<name>A0A2M8Z4B4_9FIRM</name>
<comment type="caution">
    <text evidence="2">The sequence shown here is derived from an EMBL/GenBank/DDBJ whole genome shotgun (WGS) entry which is preliminary data.</text>
</comment>
<dbReference type="Gene3D" id="3.40.50.150">
    <property type="entry name" value="Vaccinia Virus protein VP39"/>
    <property type="match status" value="1"/>
</dbReference>
<dbReference type="InterPro" id="IPR025714">
    <property type="entry name" value="Methyltranfer_dom"/>
</dbReference>
<dbReference type="SUPFAM" id="SSF53335">
    <property type="entry name" value="S-adenosyl-L-methionine-dependent methyltransferases"/>
    <property type="match status" value="1"/>
</dbReference>
<dbReference type="AlphaFoldDB" id="A0A2M8Z4B4"/>
<feature type="domain" description="Methyltransferase" evidence="1">
    <location>
        <begin position="159"/>
        <end position="295"/>
    </location>
</feature>
<dbReference type="EMBL" id="PGET01000001">
    <property type="protein sequence ID" value="PJJ28292.1"/>
    <property type="molecule type" value="Genomic_DNA"/>
</dbReference>
<dbReference type="Pfam" id="PF13679">
    <property type="entry name" value="Methyltransf_32"/>
    <property type="match status" value="1"/>
</dbReference>
<evidence type="ECO:0000313" key="2">
    <source>
        <dbReference type="EMBL" id="PJJ28292.1"/>
    </source>
</evidence>
<dbReference type="GO" id="GO:0008168">
    <property type="term" value="F:methyltransferase activity"/>
    <property type="evidence" value="ECO:0007669"/>
    <property type="project" value="UniProtKB-KW"/>
</dbReference>
<organism evidence="2 3">
    <name type="scientific">[Clostridium] celerecrescens 18A</name>
    <dbReference type="NCBI Taxonomy" id="1286362"/>
    <lineage>
        <taxon>Bacteria</taxon>
        <taxon>Bacillati</taxon>
        <taxon>Bacillota</taxon>
        <taxon>Clostridia</taxon>
        <taxon>Lachnospirales</taxon>
        <taxon>Lachnospiraceae</taxon>
        <taxon>Lacrimispora</taxon>
    </lineage>
</organism>
<dbReference type="PANTHER" id="PTHR13369:SF3">
    <property type="entry name" value="METHYLTRANSFERASE DOMAIN-CONTAINING PROTEIN"/>
    <property type="match status" value="1"/>
</dbReference>
<dbReference type="OrthoDB" id="5502211at2"/>
<dbReference type="Proteomes" id="UP000231092">
    <property type="component" value="Unassembled WGS sequence"/>
</dbReference>
<accession>A0A2M8Z4B4</accession>
<proteinExistence type="predicted"/>
<dbReference type="GO" id="GO:0005737">
    <property type="term" value="C:cytoplasm"/>
    <property type="evidence" value="ECO:0007669"/>
    <property type="project" value="TreeGrafter"/>
</dbReference>
<dbReference type="GO" id="GO:0032259">
    <property type="term" value="P:methylation"/>
    <property type="evidence" value="ECO:0007669"/>
    <property type="project" value="UniProtKB-KW"/>
</dbReference>